<feature type="domain" description="YHYH" evidence="3">
    <location>
        <begin position="33"/>
        <end position="233"/>
    </location>
</feature>
<feature type="signal peptide" evidence="2">
    <location>
        <begin position="1"/>
        <end position="25"/>
    </location>
</feature>
<dbReference type="Proteomes" id="UP000198356">
    <property type="component" value="Unassembled WGS sequence"/>
</dbReference>
<protein>
    <submittedName>
        <fullName evidence="4">YHYH protein</fullName>
    </submittedName>
</protein>
<dbReference type="OrthoDB" id="174138at2"/>
<evidence type="ECO:0000313" key="5">
    <source>
        <dbReference type="Proteomes" id="UP000198356"/>
    </source>
</evidence>
<dbReference type="AlphaFoldDB" id="A0A239M6G9"/>
<reference evidence="4 5" key="1">
    <citation type="submission" date="2017-06" db="EMBL/GenBank/DDBJ databases">
        <authorList>
            <person name="Kim H.J."/>
            <person name="Triplett B.A."/>
        </authorList>
    </citation>
    <scope>NUCLEOTIDE SEQUENCE [LARGE SCALE GENOMIC DNA]</scope>
    <source>
        <strain evidence="4 5">DSM 18704</strain>
    </source>
</reference>
<evidence type="ECO:0000256" key="2">
    <source>
        <dbReference type="SAM" id="SignalP"/>
    </source>
</evidence>
<dbReference type="InterPro" id="IPR025924">
    <property type="entry name" value="YHYH_dom"/>
</dbReference>
<proteinExistence type="predicted"/>
<evidence type="ECO:0000256" key="1">
    <source>
        <dbReference type="SAM" id="MobiDB-lite"/>
    </source>
</evidence>
<organism evidence="4 5">
    <name type="scientific">Granulicella rosea</name>
    <dbReference type="NCBI Taxonomy" id="474952"/>
    <lineage>
        <taxon>Bacteria</taxon>
        <taxon>Pseudomonadati</taxon>
        <taxon>Acidobacteriota</taxon>
        <taxon>Terriglobia</taxon>
        <taxon>Terriglobales</taxon>
        <taxon>Acidobacteriaceae</taxon>
        <taxon>Granulicella</taxon>
    </lineage>
</organism>
<dbReference type="RefSeq" id="WP_089410126.1">
    <property type="nucleotide sequence ID" value="NZ_FZOU01000010.1"/>
</dbReference>
<evidence type="ECO:0000313" key="4">
    <source>
        <dbReference type="EMBL" id="SNT38306.1"/>
    </source>
</evidence>
<dbReference type="EMBL" id="FZOU01000010">
    <property type="protein sequence ID" value="SNT38306.1"/>
    <property type="molecule type" value="Genomic_DNA"/>
</dbReference>
<feature type="region of interest" description="Disordered" evidence="1">
    <location>
        <begin position="24"/>
        <end position="46"/>
    </location>
</feature>
<dbReference type="Pfam" id="PF14240">
    <property type="entry name" value="YHYH"/>
    <property type="match status" value="1"/>
</dbReference>
<dbReference type="PROSITE" id="PS51257">
    <property type="entry name" value="PROKAR_LIPOPROTEIN"/>
    <property type="match status" value="1"/>
</dbReference>
<keyword evidence="5" id="KW-1185">Reference proteome</keyword>
<keyword evidence="2" id="KW-0732">Signal</keyword>
<feature type="chain" id="PRO_5012782980" evidence="2">
    <location>
        <begin position="26"/>
        <end position="412"/>
    </location>
</feature>
<gene>
    <name evidence="4" type="ORF">SAMN05421770_11045</name>
</gene>
<evidence type="ECO:0000259" key="3">
    <source>
        <dbReference type="Pfam" id="PF14240"/>
    </source>
</evidence>
<name>A0A239M6G9_9BACT</name>
<sequence>MRQTFLAASLFIGLMLGCTSGTTSSTGTTTGGGTGGSTNSSGWTGGGDGIWRRNAVYAEAVTFDPCNAHQPGSGEYHYHDNPICLRYQLGDNVQKLGSSDLNPQYAEVSANFTHSPILGWTWDGYPVYGPYGYSNPASATSGVRRMVSSYSLRNITVRQTLPAWAAAAQNMSTTLTPEQYGPVVSTTYPLGRYIEDFDYTAGAGDLDQYNGRFTVTPDFPNGTYAYFVTIDSTGAPAFPYYIASQFYGTASGGAVSAVTETTTTYFNNGTIAVGSSANPTVYSWLTKYAAQYAKVISESNTAAGAQTTWSGTTSPVLADIQQIRYSSTWAYINTSGLASHTMGPWYLDAAKTQAFPNYPSNQNALSRIPITPSVATTKTATGGGAQGRWVNGVAMFNNLDFHSWSYSAQADE</sequence>
<accession>A0A239M6G9</accession>